<organism evidence="12 13">
    <name type="scientific">Hymenobacter caeli</name>
    <dbReference type="NCBI Taxonomy" id="2735894"/>
    <lineage>
        <taxon>Bacteria</taxon>
        <taxon>Pseudomonadati</taxon>
        <taxon>Bacteroidota</taxon>
        <taxon>Cytophagia</taxon>
        <taxon>Cytophagales</taxon>
        <taxon>Hymenobacteraceae</taxon>
        <taxon>Hymenobacter</taxon>
    </lineage>
</organism>
<keyword evidence="8" id="KW-0812">Transmembrane</keyword>
<dbReference type="SMART" id="SM00388">
    <property type="entry name" value="HisKA"/>
    <property type="match status" value="1"/>
</dbReference>
<evidence type="ECO:0000259" key="11">
    <source>
        <dbReference type="PROSITE" id="PS50885"/>
    </source>
</evidence>
<dbReference type="InterPro" id="IPR003594">
    <property type="entry name" value="HATPase_dom"/>
</dbReference>
<comment type="subcellular location">
    <subcellularLocation>
        <location evidence="2">Membrane</location>
    </subcellularLocation>
</comment>
<dbReference type="EC" id="2.7.13.3" evidence="3"/>
<dbReference type="SUPFAM" id="SSF55785">
    <property type="entry name" value="PYP-like sensor domain (PAS domain)"/>
    <property type="match status" value="1"/>
</dbReference>
<reference evidence="12 13" key="1">
    <citation type="submission" date="2020-05" db="EMBL/GenBank/DDBJ databases">
        <title>Genomic Encyclopedia of Type Strains, Phase IV (KMG-V): Genome sequencing to study the core and pangenomes of soil and plant-associated prokaryotes.</title>
        <authorList>
            <person name="Whitman W."/>
        </authorList>
    </citation>
    <scope>NUCLEOTIDE SEQUENCE [LARGE SCALE GENOMIC DNA]</scope>
    <source>
        <strain evidence="12 13">9A</strain>
    </source>
</reference>
<dbReference type="InterPro" id="IPR036097">
    <property type="entry name" value="HisK_dim/P_sf"/>
</dbReference>
<feature type="domain" description="Histidine kinase" evidence="9">
    <location>
        <begin position="267"/>
        <end position="486"/>
    </location>
</feature>
<gene>
    <name evidence="12" type="ORF">HNP98_003336</name>
</gene>
<evidence type="ECO:0000256" key="6">
    <source>
        <dbReference type="ARBA" id="ARBA00022777"/>
    </source>
</evidence>
<dbReference type="Proteomes" id="UP000779507">
    <property type="component" value="Unassembled WGS sequence"/>
</dbReference>
<dbReference type="Gene3D" id="6.10.340.10">
    <property type="match status" value="1"/>
</dbReference>
<dbReference type="SMART" id="SM00304">
    <property type="entry name" value="HAMP"/>
    <property type="match status" value="1"/>
</dbReference>
<keyword evidence="7" id="KW-0902">Two-component regulatory system</keyword>
<dbReference type="InterPro" id="IPR036890">
    <property type="entry name" value="HATPase_C_sf"/>
</dbReference>
<sequence>MSLKLKIRLGVGLLLLLLLGLGGYAFATIAYLEKGAHGIEQADFDAARRTVVAFVAAGLALGVALVVRLPRAVVRPLHRLRADMEQVAGPGPATRVAVRKNDEVGTVAAAVNRVLGQAQDERRATLAELLVQRNRMDSLVRSLDEGLLLLDQHGYLVLANPAACNLLGETAATLLGRPAAELARTNPLLADLLAALAVPHPSDAVVQGPVFTIAHKVPEPHYRLTIGHVLAPPADGGPPALAGHVLCLRNVSDFKKLDQLKSDFLATVSHELKTPLASINLSLFLLQDERTDTAERQRIAAGIRDETQRLLGMVGQLIDVSRLDAGAGIKLNVQPLALADVVAYATGIVRPQLEDKQLRLDVQLPAGLPAVRGDVEKTSWVLTNLLANAIRYSPAGAPLVIRAVPWGEMVQLSVTDQGPGIARAHHKRIFQRFAGGPGAPGPGHAGSSGLGLSISREFIAAQGGQLWVESQPPAGSCFLFTLPVAG</sequence>
<dbReference type="InterPro" id="IPR004358">
    <property type="entry name" value="Sig_transdc_His_kin-like_C"/>
</dbReference>
<keyword evidence="8" id="KW-1133">Transmembrane helix</keyword>
<dbReference type="PROSITE" id="PS50109">
    <property type="entry name" value="HIS_KIN"/>
    <property type="match status" value="1"/>
</dbReference>
<dbReference type="InterPro" id="IPR035965">
    <property type="entry name" value="PAS-like_dom_sf"/>
</dbReference>
<comment type="caution">
    <text evidence="12">The sequence shown here is derived from an EMBL/GenBank/DDBJ whole genome shotgun (WGS) entry which is preliminary data.</text>
</comment>
<dbReference type="SUPFAM" id="SSF47384">
    <property type="entry name" value="Homodimeric domain of signal transducing histidine kinase"/>
    <property type="match status" value="1"/>
</dbReference>
<evidence type="ECO:0000256" key="3">
    <source>
        <dbReference type="ARBA" id="ARBA00012438"/>
    </source>
</evidence>
<dbReference type="CDD" id="cd00082">
    <property type="entry name" value="HisKA"/>
    <property type="match status" value="1"/>
</dbReference>
<dbReference type="Gene3D" id="1.10.287.130">
    <property type="match status" value="1"/>
</dbReference>
<dbReference type="SUPFAM" id="SSF55874">
    <property type="entry name" value="ATPase domain of HSP90 chaperone/DNA topoisomerase II/histidine kinase"/>
    <property type="match status" value="1"/>
</dbReference>
<keyword evidence="13" id="KW-1185">Reference proteome</keyword>
<dbReference type="PROSITE" id="PS50885">
    <property type="entry name" value="HAMP"/>
    <property type="match status" value="1"/>
</dbReference>
<dbReference type="CDD" id="cd00075">
    <property type="entry name" value="HATPase"/>
    <property type="match status" value="1"/>
</dbReference>
<evidence type="ECO:0000256" key="4">
    <source>
        <dbReference type="ARBA" id="ARBA00022553"/>
    </source>
</evidence>
<dbReference type="CDD" id="cd06225">
    <property type="entry name" value="HAMP"/>
    <property type="match status" value="1"/>
</dbReference>
<dbReference type="PRINTS" id="PR00344">
    <property type="entry name" value="BCTRLSENSOR"/>
</dbReference>
<keyword evidence="6 12" id="KW-0418">Kinase</keyword>
<evidence type="ECO:0000256" key="5">
    <source>
        <dbReference type="ARBA" id="ARBA00022679"/>
    </source>
</evidence>
<comment type="catalytic activity">
    <reaction evidence="1">
        <text>ATP + protein L-histidine = ADP + protein N-phospho-L-histidine.</text>
        <dbReference type="EC" id="2.7.13.3"/>
    </reaction>
</comment>
<dbReference type="Gene3D" id="3.30.450.20">
    <property type="entry name" value="PAS domain"/>
    <property type="match status" value="1"/>
</dbReference>
<proteinExistence type="predicted"/>
<dbReference type="RefSeq" id="WP_173811265.1">
    <property type="nucleotide sequence ID" value="NZ_JABSNP010000017.1"/>
</dbReference>
<protein>
    <recommendedName>
        <fullName evidence="3">histidine kinase</fullName>
        <ecNumber evidence="3">2.7.13.3</ecNumber>
    </recommendedName>
</protein>
<evidence type="ECO:0000256" key="2">
    <source>
        <dbReference type="ARBA" id="ARBA00004370"/>
    </source>
</evidence>
<dbReference type="GO" id="GO:0016301">
    <property type="term" value="F:kinase activity"/>
    <property type="evidence" value="ECO:0007669"/>
    <property type="project" value="UniProtKB-KW"/>
</dbReference>
<dbReference type="InterPro" id="IPR050736">
    <property type="entry name" value="Sensor_HK_Regulatory"/>
</dbReference>
<dbReference type="Pfam" id="PF00512">
    <property type="entry name" value="HisKA"/>
    <property type="match status" value="1"/>
</dbReference>
<dbReference type="Pfam" id="PF02518">
    <property type="entry name" value="HATPase_c"/>
    <property type="match status" value="1"/>
</dbReference>
<evidence type="ECO:0000313" key="12">
    <source>
        <dbReference type="EMBL" id="NRT20493.1"/>
    </source>
</evidence>
<dbReference type="InterPro" id="IPR003661">
    <property type="entry name" value="HisK_dim/P_dom"/>
</dbReference>
<evidence type="ECO:0000259" key="9">
    <source>
        <dbReference type="PROSITE" id="PS50109"/>
    </source>
</evidence>
<dbReference type="PANTHER" id="PTHR43711">
    <property type="entry name" value="TWO-COMPONENT HISTIDINE KINASE"/>
    <property type="match status" value="1"/>
</dbReference>
<dbReference type="PANTHER" id="PTHR43711:SF31">
    <property type="entry name" value="HISTIDINE KINASE"/>
    <property type="match status" value="1"/>
</dbReference>
<evidence type="ECO:0000256" key="1">
    <source>
        <dbReference type="ARBA" id="ARBA00000085"/>
    </source>
</evidence>
<dbReference type="InterPro" id="IPR005467">
    <property type="entry name" value="His_kinase_dom"/>
</dbReference>
<accession>A0ABX2FUI2</accession>
<keyword evidence="5" id="KW-0808">Transferase</keyword>
<keyword evidence="4" id="KW-0597">Phosphoprotein</keyword>
<dbReference type="InterPro" id="IPR000014">
    <property type="entry name" value="PAS"/>
</dbReference>
<keyword evidence="8" id="KW-0472">Membrane</keyword>
<dbReference type="SMART" id="SM00091">
    <property type="entry name" value="PAS"/>
    <property type="match status" value="1"/>
</dbReference>
<dbReference type="PROSITE" id="PS50112">
    <property type="entry name" value="PAS"/>
    <property type="match status" value="1"/>
</dbReference>
<dbReference type="SUPFAM" id="SSF158472">
    <property type="entry name" value="HAMP domain-like"/>
    <property type="match status" value="1"/>
</dbReference>
<feature type="domain" description="PAS" evidence="10">
    <location>
        <begin position="132"/>
        <end position="177"/>
    </location>
</feature>
<evidence type="ECO:0000259" key="10">
    <source>
        <dbReference type="PROSITE" id="PS50112"/>
    </source>
</evidence>
<evidence type="ECO:0000256" key="8">
    <source>
        <dbReference type="SAM" id="Phobius"/>
    </source>
</evidence>
<dbReference type="EMBL" id="JABSNP010000017">
    <property type="protein sequence ID" value="NRT20493.1"/>
    <property type="molecule type" value="Genomic_DNA"/>
</dbReference>
<name>A0ABX2FUI2_9BACT</name>
<dbReference type="SMART" id="SM00387">
    <property type="entry name" value="HATPase_c"/>
    <property type="match status" value="1"/>
</dbReference>
<evidence type="ECO:0000256" key="7">
    <source>
        <dbReference type="ARBA" id="ARBA00023012"/>
    </source>
</evidence>
<evidence type="ECO:0000313" key="13">
    <source>
        <dbReference type="Proteomes" id="UP000779507"/>
    </source>
</evidence>
<dbReference type="InterPro" id="IPR003660">
    <property type="entry name" value="HAMP_dom"/>
</dbReference>
<feature type="domain" description="HAMP" evidence="11">
    <location>
        <begin position="71"/>
        <end position="123"/>
    </location>
</feature>
<feature type="transmembrane region" description="Helical" evidence="8">
    <location>
        <begin position="51"/>
        <end position="69"/>
    </location>
</feature>
<dbReference type="CDD" id="cd00130">
    <property type="entry name" value="PAS"/>
    <property type="match status" value="1"/>
</dbReference>
<dbReference type="Gene3D" id="3.30.565.10">
    <property type="entry name" value="Histidine kinase-like ATPase, C-terminal domain"/>
    <property type="match status" value="1"/>
</dbReference>